<gene>
    <name evidence="3" type="ordered locus">KRH_16700</name>
</gene>
<dbReference type="KEGG" id="krh:KRH_16700"/>
<dbReference type="Proteomes" id="UP000008838">
    <property type="component" value="Chromosome"/>
</dbReference>
<dbReference type="PANTHER" id="PTHR13847">
    <property type="entry name" value="SARCOSINE DEHYDROGENASE-RELATED"/>
    <property type="match status" value="1"/>
</dbReference>
<evidence type="ECO:0000313" key="4">
    <source>
        <dbReference type="Proteomes" id="UP000008838"/>
    </source>
</evidence>
<dbReference type="AlphaFoldDB" id="B2GL61"/>
<sequence>MGHEIVIIGAGIAGLSAAAELAQRRGTGRGILVLEAGPDVALQTSARSAQQLIPSYGPAPVLELTRWSIAALREAGRSLDHALVWPNAFVVAGSPEDVTRMTAPGLRTLGGEQLFALCPELRRDPRRYRVGAVDHAAVRSDAPGLLRWHRTRAETLGVQIRTRCRVVGAERPGTQWRLRLEGTRQDRVLADTVVNATGAWAEEIGRVLGASPQSLQPKRRTAALVRTEVPVPPDHPMVMDAAQHWYFRPDPQGLMVSVGESEPSEACDAQPHPGAVERLVTTVQEHTALRITGVVKSWTGLRTERASDVPVCGWDSAAEGVFWLAGQGGYGFQTSAALAAAAAEQLLDGHVGPWLSAETVAALQPEGAA</sequence>
<name>B2GL61_KOCRD</name>
<dbReference type="Gene3D" id="3.50.50.60">
    <property type="entry name" value="FAD/NAD(P)-binding domain"/>
    <property type="match status" value="1"/>
</dbReference>
<dbReference type="Pfam" id="PF01266">
    <property type="entry name" value="DAO"/>
    <property type="match status" value="1"/>
</dbReference>
<dbReference type="eggNOG" id="COG0665">
    <property type="taxonomic scope" value="Bacteria"/>
</dbReference>
<proteinExistence type="predicted"/>
<accession>B2GL61</accession>
<evidence type="ECO:0000256" key="1">
    <source>
        <dbReference type="ARBA" id="ARBA00023002"/>
    </source>
</evidence>
<dbReference type="EMBL" id="AP009152">
    <property type="protein sequence ID" value="BAG30017.1"/>
    <property type="molecule type" value="Genomic_DNA"/>
</dbReference>
<dbReference type="HOGENOM" id="CLU_007884_4_2_11"/>
<dbReference type="InterPro" id="IPR006076">
    <property type="entry name" value="FAD-dep_OxRdtase"/>
</dbReference>
<dbReference type="OrthoDB" id="9806257at2"/>
<feature type="domain" description="FAD dependent oxidoreductase" evidence="2">
    <location>
        <begin position="5"/>
        <end position="344"/>
    </location>
</feature>
<organism evidence="3 4">
    <name type="scientific">Kocuria rhizophila (strain ATCC 9341 / DSM 348 / NBRC 103217 / DC2201)</name>
    <dbReference type="NCBI Taxonomy" id="378753"/>
    <lineage>
        <taxon>Bacteria</taxon>
        <taxon>Bacillati</taxon>
        <taxon>Actinomycetota</taxon>
        <taxon>Actinomycetes</taxon>
        <taxon>Micrococcales</taxon>
        <taxon>Micrococcaceae</taxon>
        <taxon>Kocuria</taxon>
    </lineage>
</organism>
<keyword evidence="4" id="KW-1185">Reference proteome</keyword>
<dbReference type="STRING" id="378753.KRH_16700"/>
<reference evidence="3 4" key="1">
    <citation type="journal article" date="2008" name="J. Bacteriol.">
        <title>Complete genome sequence of the soil actinomycete Kocuria rhizophila.</title>
        <authorList>
            <person name="Takarada H."/>
            <person name="Sekine M."/>
            <person name="Kosugi H."/>
            <person name="Matsuo Y."/>
            <person name="Fujisawa T."/>
            <person name="Omata S."/>
            <person name="Kishi E."/>
            <person name="Shimizu A."/>
            <person name="Tsukatani N."/>
            <person name="Tanikawa S."/>
            <person name="Fujita N."/>
            <person name="Harayama S."/>
        </authorList>
    </citation>
    <scope>NUCLEOTIDE SEQUENCE [LARGE SCALE GENOMIC DNA]</scope>
    <source>
        <strain evidence="4">ATCC 9341 / DSM 348 / NBRC 103217 / DC2201</strain>
    </source>
</reference>
<dbReference type="SUPFAM" id="SSF51905">
    <property type="entry name" value="FAD/NAD(P)-binding domain"/>
    <property type="match status" value="1"/>
</dbReference>
<evidence type="ECO:0000313" key="3">
    <source>
        <dbReference type="EMBL" id="BAG30017.1"/>
    </source>
</evidence>
<dbReference type="GO" id="GO:0005737">
    <property type="term" value="C:cytoplasm"/>
    <property type="evidence" value="ECO:0007669"/>
    <property type="project" value="TreeGrafter"/>
</dbReference>
<dbReference type="PANTHER" id="PTHR13847:SF287">
    <property type="entry name" value="FAD-DEPENDENT OXIDOREDUCTASE DOMAIN-CONTAINING PROTEIN 1"/>
    <property type="match status" value="1"/>
</dbReference>
<dbReference type="GO" id="GO:0016491">
    <property type="term" value="F:oxidoreductase activity"/>
    <property type="evidence" value="ECO:0007669"/>
    <property type="project" value="UniProtKB-KW"/>
</dbReference>
<evidence type="ECO:0000259" key="2">
    <source>
        <dbReference type="Pfam" id="PF01266"/>
    </source>
</evidence>
<dbReference type="Gene3D" id="3.30.9.10">
    <property type="entry name" value="D-Amino Acid Oxidase, subunit A, domain 2"/>
    <property type="match status" value="1"/>
</dbReference>
<keyword evidence="1" id="KW-0560">Oxidoreductase</keyword>
<dbReference type="InterPro" id="IPR036188">
    <property type="entry name" value="FAD/NAD-bd_sf"/>
</dbReference>
<protein>
    <submittedName>
        <fullName evidence="3">Putative oxidoreductase</fullName>
    </submittedName>
</protein>